<comment type="caution">
    <text evidence="7">The sequence shown here is derived from an EMBL/GenBank/DDBJ whole genome shotgun (WGS) entry which is preliminary data.</text>
</comment>
<dbReference type="Pfam" id="PF13920">
    <property type="entry name" value="zf-C3HC4_3"/>
    <property type="match status" value="1"/>
</dbReference>
<evidence type="ECO:0000313" key="7">
    <source>
        <dbReference type="EMBL" id="KAJ8039363.1"/>
    </source>
</evidence>
<evidence type="ECO:0000256" key="4">
    <source>
        <dbReference type="SAM" id="MobiDB-lite"/>
    </source>
</evidence>
<dbReference type="InterPro" id="IPR013083">
    <property type="entry name" value="Znf_RING/FYVE/PHD"/>
</dbReference>
<dbReference type="GO" id="GO:0061630">
    <property type="term" value="F:ubiquitin protein ligase activity"/>
    <property type="evidence" value="ECO:0007669"/>
    <property type="project" value="TreeGrafter"/>
</dbReference>
<accession>A0A9Q1C508</accession>
<dbReference type="PROSITE" id="PS50089">
    <property type="entry name" value="ZF_RING_2"/>
    <property type="match status" value="1"/>
</dbReference>
<feature type="chain" id="PRO_5040218243" evidence="5">
    <location>
        <begin position="19"/>
        <end position="172"/>
    </location>
</feature>
<evidence type="ECO:0000256" key="1">
    <source>
        <dbReference type="ARBA" id="ARBA00022771"/>
    </source>
</evidence>
<keyword evidence="1 3" id="KW-0863">Zinc-finger</keyword>
<proteinExistence type="predicted"/>
<dbReference type="InterPro" id="IPR001841">
    <property type="entry name" value="Znf_RING"/>
</dbReference>
<dbReference type="PANTHER" id="PTHR22696:SF1">
    <property type="entry name" value="E3 UBIQUITIN-PROTEIN LIGASE RNF26"/>
    <property type="match status" value="1"/>
</dbReference>
<dbReference type="GO" id="GO:0008270">
    <property type="term" value="F:zinc ion binding"/>
    <property type="evidence" value="ECO:0007669"/>
    <property type="project" value="UniProtKB-KW"/>
</dbReference>
<keyword evidence="2" id="KW-0862">Zinc</keyword>
<sequence length="172" mass="19385">MRNKIFASLGVALKLVLSKLSRLIRRGEDNGGNIVNQQRPQIVQVQREIEEESDEGNVEGGVESSDDDSGFSGTQRKENRSTVLRGGSRERDSQPSTSSTSPRNYQMLLQQERDKQLCVVCQDNEKNTILFPCKHLCVCSECVEQITSAVNLDRRRCPICRGKINSYMDVFT</sequence>
<dbReference type="EMBL" id="JAIZAY010000007">
    <property type="protein sequence ID" value="KAJ8039363.1"/>
    <property type="molecule type" value="Genomic_DNA"/>
</dbReference>
<dbReference type="GO" id="GO:0016567">
    <property type="term" value="P:protein ubiquitination"/>
    <property type="evidence" value="ECO:0007669"/>
    <property type="project" value="TreeGrafter"/>
</dbReference>
<evidence type="ECO:0000256" key="3">
    <source>
        <dbReference type="PROSITE-ProRule" id="PRU00175"/>
    </source>
</evidence>
<feature type="signal peptide" evidence="5">
    <location>
        <begin position="1"/>
        <end position="18"/>
    </location>
</feature>
<feature type="compositionally biased region" description="Polar residues" evidence="4">
    <location>
        <begin position="94"/>
        <end position="104"/>
    </location>
</feature>
<dbReference type="SMART" id="SM00184">
    <property type="entry name" value="RING"/>
    <property type="match status" value="1"/>
</dbReference>
<protein>
    <submittedName>
        <fullName evidence="7">E3 ubiquitin-protein ligase RNF26</fullName>
    </submittedName>
</protein>
<gene>
    <name evidence="7" type="ORF">HOLleu_17056</name>
</gene>
<keyword evidence="5" id="KW-0732">Signal</keyword>
<keyword evidence="8" id="KW-1185">Reference proteome</keyword>
<evidence type="ECO:0000256" key="2">
    <source>
        <dbReference type="ARBA" id="ARBA00022833"/>
    </source>
</evidence>
<feature type="domain" description="RING-type" evidence="6">
    <location>
        <begin position="118"/>
        <end position="161"/>
    </location>
</feature>
<keyword evidence="1 3" id="KW-0479">Metal-binding</keyword>
<name>A0A9Q1C508_HOLLE</name>
<dbReference type="PANTHER" id="PTHR22696">
    <property type="entry name" value="E3 UBIQUITIN-PROTEIN LIGASE RNF26"/>
    <property type="match status" value="1"/>
</dbReference>
<dbReference type="Proteomes" id="UP001152320">
    <property type="component" value="Chromosome 7"/>
</dbReference>
<dbReference type="OrthoDB" id="1711136at2759"/>
<dbReference type="SUPFAM" id="SSF57850">
    <property type="entry name" value="RING/U-box"/>
    <property type="match status" value="1"/>
</dbReference>
<evidence type="ECO:0000313" key="8">
    <source>
        <dbReference type="Proteomes" id="UP001152320"/>
    </source>
</evidence>
<dbReference type="Gene3D" id="3.30.40.10">
    <property type="entry name" value="Zinc/RING finger domain, C3HC4 (zinc finger)"/>
    <property type="match status" value="1"/>
</dbReference>
<dbReference type="AlphaFoldDB" id="A0A9Q1C508"/>
<evidence type="ECO:0000259" key="6">
    <source>
        <dbReference type="PROSITE" id="PS50089"/>
    </source>
</evidence>
<organism evidence="7 8">
    <name type="scientific">Holothuria leucospilota</name>
    <name type="common">Black long sea cucumber</name>
    <name type="synonym">Mertensiothuria leucospilota</name>
    <dbReference type="NCBI Taxonomy" id="206669"/>
    <lineage>
        <taxon>Eukaryota</taxon>
        <taxon>Metazoa</taxon>
        <taxon>Echinodermata</taxon>
        <taxon>Eleutherozoa</taxon>
        <taxon>Echinozoa</taxon>
        <taxon>Holothuroidea</taxon>
        <taxon>Aspidochirotacea</taxon>
        <taxon>Aspidochirotida</taxon>
        <taxon>Holothuriidae</taxon>
        <taxon>Holothuria</taxon>
    </lineage>
</organism>
<dbReference type="GO" id="GO:0006511">
    <property type="term" value="P:ubiquitin-dependent protein catabolic process"/>
    <property type="evidence" value="ECO:0007669"/>
    <property type="project" value="TreeGrafter"/>
</dbReference>
<feature type="region of interest" description="Disordered" evidence="4">
    <location>
        <begin position="47"/>
        <end position="104"/>
    </location>
</feature>
<evidence type="ECO:0000256" key="5">
    <source>
        <dbReference type="SAM" id="SignalP"/>
    </source>
</evidence>
<reference evidence="7" key="1">
    <citation type="submission" date="2021-10" db="EMBL/GenBank/DDBJ databases">
        <title>Tropical sea cucumber genome reveals ecological adaptation and Cuvierian tubules defense mechanism.</title>
        <authorList>
            <person name="Chen T."/>
        </authorList>
    </citation>
    <scope>NUCLEOTIDE SEQUENCE</scope>
    <source>
        <strain evidence="7">Nanhai2018</strain>
        <tissue evidence="7">Muscle</tissue>
    </source>
</reference>